<evidence type="ECO:0000259" key="6">
    <source>
        <dbReference type="PROSITE" id="PS50931"/>
    </source>
</evidence>
<evidence type="ECO:0000256" key="5">
    <source>
        <dbReference type="SAM" id="MobiDB-lite"/>
    </source>
</evidence>
<dbReference type="Pfam" id="PF00126">
    <property type="entry name" value="HTH_1"/>
    <property type="match status" value="1"/>
</dbReference>
<evidence type="ECO:0000313" key="8">
    <source>
        <dbReference type="Proteomes" id="UP000306985"/>
    </source>
</evidence>
<dbReference type="PROSITE" id="PS50931">
    <property type="entry name" value="HTH_LYSR"/>
    <property type="match status" value="1"/>
</dbReference>
<feature type="compositionally biased region" description="Low complexity" evidence="5">
    <location>
        <begin position="41"/>
        <end position="56"/>
    </location>
</feature>
<dbReference type="Pfam" id="PF03466">
    <property type="entry name" value="LysR_substrate"/>
    <property type="match status" value="1"/>
</dbReference>
<dbReference type="SUPFAM" id="SSF53850">
    <property type="entry name" value="Periplasmic binding protein-like II"/>
    <property type="match status" value="1"/>
</dbReference>
<feature type="compositionally biased region" description="Low complexity" evidence="5">
    <location>
        <begin position="157"/>
        <end position="166"/>
    </location>
</feature>
<reference evidence="7 8" key="1">
    <citation type="submission" date="2019-05" db="EMBL/GenBank/DDBJ databases">
        <title>Nakamurella sp. N5BH11, whole genome shotgun sequence.</title>
        <authorList>
            <person name="Tuo L."/>
        </authorList>
    </citation>
    <scope>NUCLEOTIDE SEQUENCE [LARGE SCALE GENOMIC DNA]</scope>
    <source>
        <strain evidence="7 8">N5BH11</strain>
    </source>
</reference>
<evidence type="ECO:0000256" key="1">
    <source>
        <dbReference type="ARBA" id="ARBA00009437"/>
    </source>
</evidence>
<sequence>MAHSTCGHSGAGAACTYTTPRVTSLHLRSCSVVFPNADARTLGGTTGTDTPGSRTGAPTRDINDRVPALWYVVTLCMVGRRWTSPEMRGHPSEPSPPAISLSVTGSGMSCGPARSAHALTRPATAAQRDESRSSHRATGCRHPIGARRQRGRRGGRRPSAGSVRRSWPQPRCRIAPRPSTLSVSDHADRLHDGRLPMIDVRRLEILRELDRCGTVAATAQAVHLTPSAVSQQLAALAREAGTPMLERDGRRVRLTEAARILLSHAHAIFTRLEHAEADLAAFRRGTGGSVRVGTFNSAIERLGVPAVDVLARDHGIRAELQDVDSDLVADSLLLARGIDVAIMEGEQRLGQPGGVTDPRLQDDHLVDDPMDLLLPMGHRLADRSQVRLADLADDDWILARPGSSYSRIAATACADVGFTPRGRHHTTEFVGLVALVAAGQGVALLPRLVQHVFRHEPVVRKQPADRIPVRRIGLRIRAGTGQQPHIGPTIAAIRSAADALRPGSTAD</sequence>
<keyword evidence="4" id="KW-0804">Transcription</keyword>
<dbReference type="InterPro" id="IPR036390">
    <property type="entry name" value="WH_DNA-bd_sf"/>
</dbReference>
<feature type="domain" description="HTH lysR-type" evidence="6">
    <location>
        <begin position="198"/>
        <end position="255"/>
    </location>
</feature>
<dbReference type="InterPro" id="IPR005119">
    <property type="entry name" value="LysR_subst-bd"/>
</dbReference>
<feature type="compositionally biased region" description="Basic residues" evidence="5">
    <location>
        <begin position="134"/>
        <end position="156"/>
    </location>
</feature>
<evidence type="ECO:0000256" key="3">
    <source>
        <dbReference type="ARBA" id="ARBA00023125"/>
    </source>
</evidence>
<proteinExistence type="inferred from homology"/>
<dbReference type="Gene3D" id="3.40.190.10">
    <property type="entry name" value="Periplasmic binding protein-like II"/>
    <property type="match status" value="2"/>
</dbReference>
<dbReference type="SUPFAM" id="SSF46785">
    <property type="entry name" value="Winged helix' DNA-binding domain"/>
    <property type="match status" value="1"/>
</dbReference>
<name>A0A4U6QLV8_9ACTN</name>
<dbReference type="Proteomes" id="UP000306985">
    <property type="component" value="Unassembled WGS sequence"/>
</dbReference>
<keyword evidence="2" id="KW-0805">Transcription regulation</keyword>
<evidence type="ECO:0000256" key="4">
    <source>
        <dbReference type="ARBA" id="ARBA00023163"/>
    </source>
</evidence>
<evidence type="ECO:0000313" key="7">
    <source>
        <dbReference type="EMBL" id="TKV61122.1"/>
    </source>
</evidence>
<dbReference type="AlphaFoldDB" id="A0A4U6QLV8"/>
<keyword evidence="3" id="KW-0238">DNA-binding</keyword>
<dbReference type="OrthoDB" id="3636008at2"/>
<organism evidence="7 8">
    <name type="scientific">Nakamurella flava</name>
    <dbReference type="NCBI Taxonomy" id="2576308"/>
    <lineage>
        <taxon>Bacteria</taxon>
        <taxon>Bacillati</taxon>
        <taxon>Actinomycetota</taxon>
        <taxon>Actinomycetes</taxon>
        <taxon>Nakamurellales</taxon>
        <taxon>Nakamurellaceae</taxon>
        <taxon>Nakamurella</taxon>
    </lineage>
</organism>
<protein>
    <submittedName>
        <fullName evidence="7">LysR family transcriptional regulator</fullName>
    </submittedName>
</protein>
<keyword evidence="8" id="KW-1185">Reference proteome</keyword>
<dbReference type="GO" id="GO:0032993">
    <property type="term" value="C:protein-DNA complex"/>
    <property type="evidence" value="ECO:0007669"/>
    <property type="project" value="TreeGrafter"/>
</dbReference>
<dbReference type="InterPro" id="IPR000847">
    <property type="entry name" value="LysR_HTH_N"/>
</dbReference>
<dbReference type="Gene3D" id="1.10.10.10">
    <property type="entry name" value="Winged helix-like DNA-binding domain superfamily/Winged helix DNA-binding domain"/>
    <property type="match status" value="1"/>
</dbReference>
<dbReference type="InterPro" id="IPR036388">
    <property type="entry name" value="WH-like_DNA-bd_sf"/>
</dbReference>
<dbReference type="PANTHER" id="PTHR30346:SF29">
    <property type="entry name" value="LYSR SUBSTRATE-BINDING"/>
    <property type="match status" value="1"/>
</dbReference>
<comment type="similarity">
    <text evidence="1">Belongs to the LysR transcriptional regulatory family.</text>
</comment>
<dbReference type="EMBL" id="SZZH01000001">
    <property type="protein sequence ID" value="TKV61122.1"/>
    <property type="molecule type" value="Genomic_DNA"/>
</dbReference>
<dbReference type="GO" id="GO:0003677">
    <property type="term" value="F:DNA binding"/>
    <property type="evidence" value="ECO:0007669"/>
    <property type="project" value="UniProtKB-KW"/>
</dbReference>
<dbReference type="PANTHER" id="PTHR30346">
    <property type="entry name" value="TRANSCRIPTIONAL DUAL REGULATOR HCAR-RELATED"/>
    <property type="match status" value="1"/>
</dbReference>
<gene>
    <name evidence="7" type="ORF">FDO65_05655</name>
</gene>
<feature type="region of interest" description="Disordered" evidence="5">
    <location>
        <begin position="41"/>
        <end position="61"/>
    </location>
</feature>
<evidence type="ECO:0000256" key="2">
    <source>
        <dbReference type="ARBA" id="ARBA00023015"/>
    </source>
</evidence>
<feature type="region of interest" description="Disordered" evidence="5">
    <location>
        <begin position="85"/>
        <end position="185"/>
    </location>
</feature>
<dbReference type="GO" id="GO:0003700">
    <property type="term" value="F:DNA-binding transcription factor activity"/>
    <property type="evidence" value="ECO:0007669"/>
    <property type="project" value="InterPro"/>
</dbReference>
<comment type="caution">
    <text evidence="7">The sequence shown here is derived from an EMBL/GenBank/DDBJ whole genome shotgun (WGS) entry which is preliminary data.</text>
</comment>
<accession>A0A4U6QLV8</accession>